<evidence type="ECO:0000313" key="1">
    <source>
        <dbReference type="EMBL" id="CAH2264336.1"/>
    </source>
</evidence>
<dbReference type="OrthoDB" id="7465688at2759"/>
<comment type="caution">
    <text evidence="1">The sequence shown here is derived from an EMBL/GenBank/DDBJ whole genome shotgun (WGS) entry which is preliminary data.</text>
</comment>
<protein>
    <submittedName>
        <fullName evidence="1">Jg18419 protein</fullName>
    </submittedName>
</protein>
<reference evidence="1" key="1">
    <citation type="submission" date="2022-03" db="EMBL/GenBank/DDBJ databases">
        <authorList>
            <person name="Lindestad O."/>
        </authorList>
    </citation>
    <scope>NUCLEOTIDE SEQUENCE</scope>
</reference>
<dbReference type="Proteomes" id="UP000838756">
    <property type="component" value="Unassembled WGS sequence"/>
</dbReference>
<gene>
    <name evidence="1" type="primary">jg18419</name>
    <name evidence="1" type="ORF">PAEG_LOCUS24579</name>
</gene>
<dbReference type="AlphaFoldDB" id="A0A8S4SJQ6"/>
<evidence type="ECO:0000313" key="2">
    <source>
        <dbReference type="Proteomes" id="UP000838756"/>
    </source>
</evidence>
<name>A0A8S4SJQ6_9NEOP</name>
<organism evidence="1 2">
    <name type="scientific">Pararge aegeria aegeria</name>
    <dbReference type="NCBI Taxonomy" id="348720"/>
    <lineage>
        <taxon>Eukaryota</taxon>
        <taxon>Metazoa</taxon>
        <taxon>Ecdysozoa</taxon>
        <taxon>Arthropoda</taxon>
        <taxon>Hexapoda</taxon>
        <taxon>Insecta</taxon>
        <taxon>Pterygota</taxon>
        <taxon>Neoptera</taxon>
        <taxon>Endopterygota</taxon>
        <taxon>Lepidoptera</taxon>
        <taxon>Glossata</taxon>
        <taxon>Ditrysia</taxon>
        <taxon>Papilionoidea</taxon>
        <taxon>Nymphalidae</taxon>
        <taxon>Satyrinae</taxon>
        <taxon>Satyrini</taxon>
        <taxon>Parargina</taxon>
        <taxon>Pararge</taxon>
    </lineage>
</organism>
<keyword evidence="2" id="KW-1185">Reference proteome</keyword>
<dbReference type="EMBL" id="CAKXAJ010026254">
    <property type="protein sequence ID" value="CAH2264336.1"/>
    <property type="molecule type" value="Genomic_DNA"/>
</dbReference>
<accession>A0A8S4SJQ6</accession>
<sequence length="599" mass="68182">MDQSRVYIRQALNKLLPSSIIGEVTCFVFYDHHPSDQRSLDVTVYTNSGEVLEYNQRELVSSLRLQTVSEVTNLEILRNNKCELFYLVAAKDEILILSTKDNLRIHNRVTNVGSYTLDDVECTGQACLNIIRSDDAVPLVFDDNFTKLTESESVFTKMQLPQEEKAIKNIQSEESLPIVKQLMTKLTAAKYTTKHNETKYNDYVNMRQAAAFSLYQKETFKSNDAVSKLGLYEVSNILQVTVKPPVVKMCNQKVVIIINLRNNNNVPIKEICVLLLSESKQAIEYSTKVFENTLKSPHWKESDAQITSYNEATVVAVVNLAELQFDEMSRIDFEIAVSFTKSGKTHMLPIESVSISPMDVMGENFDVLFCSDVDSTYLILCIMSTSECFDLRLRHITKLDDNVVTLSEIFHTHLKMEKCLDNVAIHKVTPFHKLYGAMVVFQDNIENTKIMSVKVYTRFPSQVLALMHYIYDAVPYRIIATTSDYKISEINNDLSSYNEKSQTTEDINYIGCASSVMNQIKLINEHINECTIKMSQDRSAAIQNKVGIEVDMMALGVPKYLEFRKKILEENLMGIKSISFNETPSSDDADPDCMIIDDF</sequence>
<proteinExistence type="predicted"/>